<comment type="function">
    <text evidence="9">Microtubule inner protein (MIP) part of the dynein-decorated doublet microtubules (DMTs) in cilia and flagellar axoneme. Forms filamentous polymers in the walls of ciliary and flagellar microtubules.</text>
</comment>
<feature type="coiled-coil region" evidence="11">
    <location>
        <begin position="341"/>
        <end position="368"/>
    </location>
</feature>
<keyword evidence="5 11" id="KW-0175">Coiled coil</keyword>
<reference evidence="13" key="3">
    <citation type="submission" date="2015-06" db="UniProtKB">
        <authorList>
            <consortium name="EnsemblMetazoa"/>
        </authorList>
    </citation>
    <scope>IDENTIFICATION</scope>
</reference>
<dbReference type="GO" id="GO:0005930">
    <property type="term" value="C:axoneme"/>
    <property type="evidence" value="ECO:0007669"/>
    <property type="project" value="UniProtKB-SubCell"/>
</dbReference>
<dbReference type="GO" id="GO:0015630">
    <property type="term" value="C:microtubule cytoskeleton"/>
    <property type="evidence" value="ECO:0007669"/>
    <property type="project" value="UniProtKB-UniRule"/>
</dbReference>
<keyword evidence="8 10" id="KW-0966">Cell projection</keyword>
<dbReference type="AlphaFoldDB" id="X1ZJR8"/>
<evidence type="ECO:0000313" key="13">
    <source>
        <dbReference type="EnsemblMetazoa" id="CapteP18699"/>
    </source>
</evidence>
<evidence type="ECO:0000256" key="9">
    <source>
        <dbReference type="ARBA" id="ARBA00045224"/>
    </source>
</evidence>
<name>X1ZJR8_CAPTE</name>
<reference evidence="14" key="2">
    <citation type="journal article" date="2013" name="Nature">
        <title>Insights into bilaterian evolution from three spiralian genomes.</title>
        <authorList>
            <person name="Simakov O."/>
            <person name="Marletaz F."/>
            <person name="Cho S.J."/>
            <person name="Edsinger-Gonzales E."/>
            <person name="Havlak P."/>
            <person name="Hellsten U."/>
            <person name="Kuo D.H."/>
            <person name="Larsson T."/>
            <person name="Lv J."/>
            <person name="Arendt D."/>
            <person name="Savage R."/>
            <person name="Osoegawa K."/>
            <person name="de Jong P."/>
            <person name="Grimwood J."/>
            <person name="Chapman J.A."/>
            <person name="Shapiro H."/>
            <person name="Aerts A."/>
            <person name="Otillar R.P."/>
            <person name="Terry A.Y."/>
            <person name="Boore J.L."/>
            <person name="Grigoriev I.V."/>
            <person name="Lindberg D.R."/>
            <person name="Seaver E.C."/>
            <person name="Weisblat D.A."/>
            <person name="Putnam N.H."/>
            <person name="Rokhsar D.S."/>
        </authorList>
    </citation>
    <scope>NUCLEOTIDE SEQUENCE</scope>
    <source>
        <strain evidence="14">I ESC-2004</strain>
    </source>
</reference>
<keyword evidence="4 10" id="KW-0282">Flagellum</keyword>
<dbReference type="PANTHER" id="PTHR19960:SF25">
    <property type="entry name" value="TEKTIN-1"/>
    <property type="match status" value="1"/>
</dbReference>
<dbReference type="Pfam" id="PF03148">
    <property type="entry name" value="Tektin"/>
    <property type="match status" value="1"/>
</dbReference>
<evidence type="ECO:0000256" key="8">
    <source>
        <dbReference type="ARBA" id="ARBA00023273"/>
    </source>
</evidence>
<evidence type="ECO:0000256" key="6">
    <source>
        <dbReference type="ARBA" id="ARBA00023069"/>
    </source>
</evidence>
<sequence>MAKLIQPAPKYVPPEWNISCQMKYANAEGERAAAERLVAESKRLADETDKTTDKRQQDNNKKLDQRLKEIEFWRNEVDDKLDAIKVETENLAAFHTRIEKAMDACKEPLHIAQECLANRQRRQGIDLVHDDPEKELLKEVEVIQGVLALLHRTKEQANEQIRLNKKAKYNLEKDLRDKGAAFAIDKHNAELRNNSAGLRMNPATVKISANSSTPDQWEDFSNDNILNAEKQRQNSEGLRSLLDGVLQTTANDMLKQKECVDISLDRRIEETRQAKLKLEGHLAKVMQQITEVEDNVSMLKEKVGTKEAPMALAQTRLENRTYRPSVELCRDTAQYGLVEEVAEISDNVMRLRERLAQSEESLKGLIRRQLDLEDDIAVKANTLMIDEAQCKRMRQSINIQVY</sequence>
<comment type="subcellular location">
    <subcellularLocation>
        <location evidence="10">Cytoplasm</location>
        <location evidence="10">Cytoskeleton</location>
        <location evidence="10">Cilium axoneme</location>
    </subcellularLocation>
    <subcellularLocation>
        <location evidence="1">Cytoplasm</location>
        <location evidence="1">Cytoskeleton</location>
        <location evidence="1">Flagellum axoneme</location>
    </subcellularLocation>
</comment>
<dbReference type="OrthoDB" id="10054259at2759"/>
<reference evidence="14" key="1">
    <citation type="submission" date="2012-12" db="EMBL/GenBank/DDBJ databases">
        <authorList>
            <person name="Hellsten U."/>
            <person name="Grimwood J."/>
            <person name="Chapman J.A."/>
            <person name="Shapiro H."/>
            <person name="Aerts A."/>
            <person name="Otillar R.P."/>
            <person name="Terry A.Y."/>
            <person name="Boore J.L."/>
            <person name="Simakov O."/>
            <person name="Marletaz F."/>
            <person name="Cho S.-J."/>
            <person name="Edsinger-Gonzales E."/>
            <person name="Havlak P."/>
            <person name="Kuo D.-H."/>
            <person name="Larsson T."/>
            <person name="Lv J."/>
            <person name="Arendt D."/>
            <person name="Savage R."/>
            <person name="Osoegawa K."/>
            <person name="de Jong P."/>
            <person name="Lindberg D.R."/>
            <person name="Seaver E.C."/>
            <person name="Weisblat D.A."/>
            <person name="Putnam N.H."/>
            <person name="Grigoriev I.V."/>
            <person name="Rokhsar D.S."/>
        </authorList>
    </citation>
    <scope>NUCLEOTIDE SEQUENCE</scope>
    <source>
        <strain evidence="14">I ESC-2004</strain>
    </source>
</reference>
<dbReference type="GO" id="GO:0005634">
    <property type="term" value="C:nucleus"/>
    <property type="evidence" value="ECO:0007669"/>
    <property type="project" value="TreeGrafter"/>
</dbReference>
<evidence type="ECO:0000256" key="1">
    <source>
        <dbReference type="ARBA" id="ARBA00004611"/>
    </source>
</evidence>
<dbReference type="EMBL" id="AMQN01000480">
    <property type="status" value="NOT_ANNOTATED_CDS"/>
    <property type="molecule type" value="Genomic_DNA"/>
</dbReference>
<dbReference type="InterPro" id="IPR048256">
    <property type="entry name" value="Tektin-like"/>
</dbReference>
<dbReference type="Proteomes" id="UP000014760">
    <property type="component" value="Unassembled WGS sequence"/>
</dbReference>
<keyword evidence="6 10" id="KW-0969">Cilium</keyword>
<keyword evidence="3" id="KW-0963">Cytoplasm</keyword>
<evidence type="ECO:0000256" key="7">
    <source>
        <dbReference type="ARBA" id="ARBA00023212"/>
    </source>
</evidence>
<dbReference type="InterPro" id="IPR000435">
    <property type="entry name" value="Tektins"/>
</dbReference>
<evidence type="ECO:0000256" key="10">
    <source>
        <dbReference type="RuleBase" id="RU367040"/>
    </source>
</evidence>
<evidence type="ECO:0000256" key="11">
    <source>
        <dbReference type="SAM" id="Coils"/>
    </source>
</evidence>
<evidence type="ECO:0000256" key="2">
    <source>
        <dbReference type="ARBA" id="ARBA00007209"/>
    </source>
</evidence>
<evidence type="ECO:0000256" key="4">
    <source>
        <dbReference type="ARBA" id="ARBA00022846"/>
    </source>
</evidence>
<dbReference type="EnsemblMetazoa" id="CapteT18699">
    <property type="protein sequence ID" value="CapteP18699"/>
    <property type="gene ID" value="CapteG18699"/>
</dbReference>
<dbReference type="HOGENOM" id="CLU_033588_2_2_1"/>
<dbReference type="PRINTS" id="PR00511">
    <property type="entry name" value="TEKTIN"/>
</dbReference>
<evidence type="ECO:0000256" key="12">
    <source>
        <dbReference type="SAM" id="MobiDB-lite"/>
    </source>
</evidence>
<dbReference type="PANTHER" id="PTHR19960">
    <property type="entry name" value="TEKTIN"/>
    <property type="match status" value="1"/>
</dbReference>
<evidence type="ECO:0000256" key="3">
    <source>
        <dbReference type="ARBA" id="ARBA00022490"/>
    </source>
</evidence>
<dbReference type="OMA" id="LAMVMDE"/>
<feature type="region of interest" description="Disordered" evidence="12">
    <location>
        <begin position="42"/>
        <end position="61"/>
    </location>
</feature>
<accession>X1ZJR8</accession>
<dbReference type="GO" id="GO:0060294">
    <property type="term" value="P:cilium movement involved in cell motility"/>
    <property type="evidence" value="ECO:0007669"/>
    <property type="project" value="UniProtKB-UniRule"/>
</dbReference>
<keyword evidence="14" id="KW-1185">Reference proteome</keyword>
<organism evidence="13 14">
    <name type="scientific">Capitella teleta</name>
    <name type="common">Polychaete worm</name>
    <dbReference type="NCBI Taxonomy" id="283909"/>
    <lineage>
        <taxon>Eukaryota</taxon>
        <taxon>Metazoa</taxon>
        <taxon>Spiralia</taxon>
        <taxon>Lophotrochozoa</taxon>
        <taxon>Annelida</taxon>
        <taxon>Polychaeta</taxon>
        <taxon>Sedentaria</taxon>
        <taxon>Scolecida</taxon>
        <taxon>Capitellidae</taxon>
        <taxon>Capitella</taxon>
    </lineage>
</organism>
<evidence type="ECO:0000256" key="5">
    <source>
        <dbReference type="ARBA" id="ARBA00023054"/>
    </source>
</evidence>
<comment type="similarity">
    <text evidence="2 10">Belongs to the tektin family.</text>
</comment>
<proteinExistence type="inferred from homology"/>
<keyword evidence="7" id="KW-0206">Cytoskeleton</keyword>
<evidence type="ECO:0000313" key="14">
    <source>
        <dbReference type="Proteomes" id="UP000014760"/>
    </source>
</evidence>
<dbReference type="GO" id="GO:0060271">
    <property type="term" value="P:cilium assembly"/>
    <property type="evidence" value="ECO:0007669"/>
    <property type="project" value="UniProtKB-UniRule"/>
</dbReference>
<protein>
    <recommendedName>
        <fullName evidence="10">Tektin</fullName>
    </recommendedName>
</protein>